<sequence length="219" mass="24680">MTAWRYAPRANTARTENSDSQLLMPSTSSTVISDACDIEFEASSSFCEIPSDLPSAVLAGRQYELGENVLENESTASDHEMPIGLHDNSACPSDDSSNDEEDNDSNQDDGQDKDLDQFVYDTVLRLVEIKVRAEFSQNIFEDLLQWGKDIANKVYTNIAWPSCWAEVLVLLEKFGYQSPSLYWICLDDSHPYLLVFFLQRMNCVLIVASREKSLIIISV</sequence>
<evidence type="ECO:0000313" key="3">
    <source>
        <dbReference type="Proteomes" id="UP001159427"/>
    </source>
</evidence>
<evidence type="ECO:0000256" key="1">
    <source>
        <dbReference type="SAM" id="MobiDB-lite"/>
    </source>
</evidence>
<comment type="caution">
    <text evidence="2">The sequence shown here is derived from an EMBL/GenBank/DDBJ whole genome shotgun (WGS) entry which is preliminary data.</text>
</comment>
<accession>A0ABN8LYH2</accession>
<dbReference type="Proteomes" id="UP001159427">
    <property type="component" value="Unassembled WGS sequence"/>
</dbReference>
<protein>
    <submittedName>
        <fullName evidence="2">Uncharacterized protein</fullName>
    </submittedName>
</protein>
<feature type="compositionally biased region" description="Acidic residues" evidence="1">
    <location>
        <begin position="96"/>
        <end position="109"/>
    </location>
</feature>
<dbReference type="EMBL" id="CALNXI010000165">
    <property type="protein sequence ID" value="CAH3020962.1"/>
    <property type="molecule type" value="Genomic_DNA"/>
</dbReference>
<name>A0ABN8LYH2_9CNID</name>
<keyword evidence="3" id="KW-1185">Reference proteome</keyword>
<proteinExistence type="predicted"/>
<evidence type="ECO:0000313" key="2">
    <source>
        <dbReference type="EMBL" id="CAH3020962.1"/>
    </source>
</evidence>
<feature type="region of interest" description="Disordered" evidence="1">
    <location>
        <begin position="74"/>
        <end position="113"/>
    </location>
</feature>
<reference evidence="2 3" key="1">
    <citation type="submission" date="2022-05" db="EMBL/GenBank/DDBJ databases">
        <authorList>
            <consortium name="Genoscope - CEA"/>
            <person name="William W."/>
        </authorList>
    </citation>
    <scope>NUCLEOTIDE SEQUENCE [LARGE SCALE GENOMIC DNA]</scope>
</reference>
<organism evidence="2 3">
    <name type="scientific">Porites evermanni</name>
    <dbReference type="NCBI Taxonomy" id="104178"/>
    <lineage>
        <taxon>Eukaryota</taxon>
        <taxon>Metazoa</taxon>
        <taxon>Cnidaria</taxon>
        <taxon>Anthozoa</taxon>
        <taxon>Hexacorallia</taxon>
        <taxon>Scleractinia</taxon>
        <taxon>Fungiina</taxon>
        <taxon>Poritidae</taxon>
        <taxon>Porites</taxon>
    </lineage>
</organism>
<gene>
    <name evidence="2" type="ORF">PEVE_00009428</name>
</gene>